<name>B5RN63_BORDL</name>
<dbReference type="InterPro" id="IPR002596">
    <property type="entry name" value="Plasmid_parti"/>
</dbReference>
<keyword evidence="3" id="KW-0614">Plasmid</keyword>
<dbReference type="AlphaFoldDB" id="B5RN63"/>
<sequence>MNVVINKRNLETLDEQNNYYQKLKQKLKSHCQQEIYYKMEIIKILKEIKDNEYYKLDNYKTFEDFIRDYKLARSQVYDYLKIANAIENGILQESYVVENGITHTIAFLRSDSGLFKKKLRRNALKPLKFQLKKQESYNFYKKNVKFAEFLLDTLFLNNKDLLRKFLDEFEFLKE</sequence>
<organism evidence="3 4">
    <name type="scientific">Borrelia duttonii (strain Ly)</name>
    <dbReference type="NCBI Taxonomy" id="412419"/>
    <lineage>
        <taxon>Bacteria</taxon>
        <taxon>Pseudomonadati</taxon>
        <taxon>Spirochaetota</taxon>
        <taxon>Spirochaetia</taxon>
        <taxon>Spirochaetales</taxon>
        <taxon>Borreliaceae</taxon>
        <taxon>Borrelia</taxon>
    </lineage>
</organism>
<dbReference type="OrthoDB" id="350943at2"/>
<dbReference type="Pfam" id="PF01672">
    <property type="entry name" value="Plasmid_parti_N"/>
    <property type="match status" value="1"/>
</dbReference>
<evidence type="ECO:0000259" key="1">
    <source>
        <dbReference type="Pfam" id="PF01672"/>
    </source>
</evidence>
<dbReference type="InterPro" id="IPR058551">
    <property type="entry name" value="Plasmid_parti_C"/>
</dbReference>
<dbReference type="RefSeq" id="WP_012537766.1">
    <property type="nucleotide sequence ID" value="NC_011226.1"/>
</dbReference>
<dbReference type="NCBIfam" id="NF033725">
    <property type="entry name" value="borfam_49"/>
    <property type="match status" value="1"/>
</dbReference>
<dbReference type="InterPro" id="IPR058550">
    <property type="entry name" value="Plasmid_parti_N"/>
</dbReference>
<evidence type="ECO:0000313" key="4">
    <source>
        <dbReference type="Proteomes" id="UP000000611"/>
    </source>
</evidence>
<accession>B5RN63</accession>
<dbReference type="Proteomes" id="UP000000611">
    <property type="component" value="Plasmid pl15"/>
</dbReference>
<dbReference type="HOGENOM" id="CLU_111029_0_0_12"/>
<feature type="domain" description="Plasmid partition protein putative C-terminal" evidence="2">
    <location>
        <begin position="121"/>
        <end position="170"/>
    </location>
</feature>
<evidence type="ECO:0000313" key="3">
    <source>
        <dbReference type="EMBL" id="ACH93799.1"/>
    </source>
</evidence>
<dbReference type="EMBL" id="CP000978">
    <property type="protein sequence ID" value="ACH93799.1"/>
    <property type="molecule type" value="Genomic_DNA"/>
</dbReference>
<keyword evidence="4" id="KW-1185">Reference proteome</keyword>
<geneLocation type="plasmid" evidence="3 4">
    <name>pl15</name>
</geneLocation>
<reference evidence="3 4" key="1">
    <citation type="journal article" date="2008" name="PLoS Genet.">
        <title>The genome of Borrelia recurrentis, the agent of deadly louse-borne relapsing fever, is a degraded subset of tick-borne Borrelia duttonii.</title>
        <authorList>
            <person name="Lescot M."/>
            <person name="Audic S."/>
            <person name="Robert C."/>
            <person name="Nguyen T.T."/>
            <person name="Blanc G."/>
            <person name="Cutler S.J."/>
            <person name="Wincker P."/>
            <person name="Couloux A."/>
            <person name="Claverie J.-M."/>
            <person name="Raoult D."/>
            <person name="Drancourt M."/>
        </authorList>
    </citation>
    <scope>NUCLEOTIDE SEQUENCE [LARGE SCALE GENOMIC DNA]</scope>
    <source>
        <strain evidence="3 4">Ly</strain>
    </source>
</reference>
<evidence type="ECO:0000259" key="2">
    <source>
        <dbReference type="Pfam" id="PF25882"/>
    </source>
</evidence>
<dbReference type="KEGG" id="bdu:BDU_15011"/>
<feature type="domain" description="Plasmid partition protein putative N-terminal" evidence="1">
    <location>
        <begin position="6"/>
        <end position="112"/>
    </location>
</feature>
<gene>
    <name evidence="3" type="primary">pf49</name>
    <name evidence="3" type="ordered locus">BDU_15011</name>
</gene>
<dbReference type="Pfam" id="PF25882">
    <property type="entry name" value="Plasmid_parti_C"/>
    <property type="match status" value="1"/>
</dbReference>
<protein>
    <submittedName>
        <fullName evidence="3">PF49 plasmid partition protein</fullName>
    </submittedName>
</protein>
<proteinExistence type="predicted"/>